<evidence type="ECO:0000256" key="3">
    <source>
        <dbReference type="ARBA" id="ARBA00005065"/>
    </source>
</evidence>
<dbReference type="PANTHER" id="PTHR30573:SF0">
    <property type="entry name" value="QUINOLINATE SYNTHASE, CHLOROPLASTIC"/>
    <property type="match status" value="1"/>
</dbReference>
<proteinExistence type="predicted"/>
<name>A0A4R3K010_9FIRM</name>
<dbReference type="EC" id="2.5.1.72" evidence="4 13"/>
<dbReference type="GO" id="GO:0034628">
    <property type="term" value="P:'de novo' NAD+ biosynthetic process from L-aspartate"/>
    <property type="evidence" value="ECO:0007669"/>
    <property type="project" value="TreeGrafter"/>
</dbReference>
<dbReference type="UniPathway" id="UPA00253">
    <property type="reaction ID" value="UER00327"/>
</dbReference>
<keyword evidence="5" id="KW-0004">4Fe-4S</keyword>
<dbReference type="GO" id="GO:0008987">
    <property type="term" value="F:quinolinate synthetase A activity"/>
    <property type="evidence" value="ECO:0007669"/>
    <property type="project" value="UniProtKB-UniRule"/>
</dbReference>
<dbReference type="Pfam" id="PF02445">
    <property type="entry name" value="NadA"/>
    <property type="match status" value="1"/>
</dbReference>
<dbReference type="Proteomes" id="UP000295726">
    <property type="component" value="Unassembled WGS sequence"/>
</dbReference>
<comment type="catalytic activity">
    <reaction evidence="11">
        <text>iminosuccinate + dihydroxyacetone phosphate = quinolinate + phosphate + 2 H2O + H(+)</text>
        <dbReference type="Rhea" id="RHEA:25888"/>
        <dbReference type="ChEBI" id="CHEBI:15377"/>
        <dbReference type="ChEBI" id="CHEBI:15378"/>
        <dbReference type="ChEBI" id="CHEBI:29959"/>
        <dbReference type="ChEBI" id="CHEBI:43474"/>
        <dbReference type="ChEBI" id="CHEBI:57642"/>
        <dbReference type="ChEBI" id="CHEBI:77875"/>
        <dbReference type="EC" id="2.5.1.72"/>
    </reaction>
    <physiologicalReaction direction="left-to-right" evidence="11">
        <dbReference type="Rhea" id="RHEA:25889"/>
    </physiologicalReaction>
</comment>
<dbReference type="GO" id="GO:0051539">
    <property type="term" value="F:4 iron, 4 sulfur cluster binding"/>
    <property type="evidence" value="ECO:0007669"/>
    <property type="project" value="UniProtKB-KW"/>
</dbReference>
<keyword evidence="6" id="KW-0662">Pyridine nucleotide biosynthesis</keyword>
<gene>
    <name evidence="14" type="ORF">EDD59_1314</name>
</gene>
<evidence type="ECO:0000256" key="10">
    <source>
        <dbReference type="ARBA" id="ARBA00023014"/>
    </source>
</evidence>
<dbReference type="PANTHER" id="PTHR30573">
    <property type="entry name" value="QUINOLINATE SYNTHETASE A"/>
    <property type="match status" value="1"/>
</dbReference>
<dbReference type="InterPro" id="IPR003473">
    <property type="entry name" value="NadA"/>
</dbReference>
<evidence type="ECO:0000256" key="6">
    <source>
        <dbReference type="ARBA" id="ARBA00022642"/>
    </source>
</evidence>
<evidence type="ECO:0000256" key="7">
    <source>
        <dbReference type="ARBA" id="ARBA00022679"/>
    </source>
</evidence>
<accession>A0A4R3K010</accession>
<evidence type="ECO:0000256" key="8">
    <source>
        <dbReference type="ARBA" id="ARBA00022723"/>
    </source>
</evidence>
<organism evidence="14 15">
    <name type="scientific">Muricomes intestini</name>
    <dbReference type="NCBI Taxonomy" id="1796634"/>
    <lineage>
        <taxon>Bacteria</taxon>
        <taxon>Bacillati</taxon>
        <taxon>Bacillota</taxon>
        <taxon>Clostridia</taxon>
        <taxon>Lachnospirales</taxon>
        <taxon>Lachnospiraceae</taxon>
        <taxon>Muricomes</taxon>
    </lineage>
</organism>
<evidence type="ECO:0000256" key="13">
    <source>
        <dbReference type="NCBIfam" id="TIGR00550"/>
    </source>
</evidence>
<comment type="cofactor">
    <cofactor evidence="1">
        <name>[4Fe-4S] cluster</name>
        <dbReference type="ChEBI" id="CHEBI:49883"/>
    </cofactor>
</comment>
<dbReference type="AlphaFoldDB" id="A0A4R3K010"/>
<comment type="caution">
    <text evidence="14">The sequence shown here is derived from an EMBL/GenBank/DDBJ whole genome shotgun (WGS) entry which is preliminary data.</text>
</comment>
<evidence type="ECO:0000256" key="9">
    <source>
        <dbReference type="ARBA" id="ARBA00023004"/>
    </source>
</evidence>
<evidence type="ECO:0000256" key="1">
    <source>
        <dbReference type="ARBA" id="ARBA00001966"/>
    </source>
</evidence>
<dbReference type="GO" id="GO:0005829">
    <property type="term" value="C:cytosol"/>
    <property type="evidence" value="ECO:0007669"/>
    <property type="project" value="TreeGrafter"/>
</dbReference>
<evidence type="ECO:0000256" key="11">
    <source>
        <dbReference type="ARBA" id="ARBA00050125"/>
    </source>
</evidence>
<dbReference type="InterPro" id="IPR036094">
    <property type="entry name" value="NadA_sf"/>
</dbReference>
<dbReference type="OrthoDB" id="9801204at2"/>
<evidence type="ECO:0000256" key="4">
    <source>
        <dbReference type="ARBA" id="ARBA00012669"/>
    </source>
</evidence>
<evidence type="ECO:0000313" key="14">
    <source>
        <dbReference type="EMBL" id="TCS75047.1"/>
    </source>
</evidence>
<dbReference type="NCBIfam" id="TIGR00550">
    <property type="entry name" value="nadA"/>
    <property type="match status" value="1"/>
</dbReference>
<evidence type="ECO:0000256" key="12">
    <source>
        <dbReference type="ARBA" id="ARBA00073059"/>
    </source>
</evidence>
<keyword evidence="8" id="KW-0479">Metal-binding</keyword>
<reference evidence="14 15" key="1">
    <citation type="submission" date="2019-03" db="EMBL/GenBank/DDBJ databases">
        <title>Genomic Encyclopedia of Type Strains, Phase IV (KMG-IV): sequencing the most valuable type-strain genomes for metagenomic binning, comparative biology and taxonomic classification.</title>
        <authorList>
            <person name="Goeker M."/>
        </authorList>
    </citation>
    <scope>NUCLEOTIDE SEQUENCE [LARGE SCALE GENOMIC DNA]</scope>
    <source>
        <strain evidence="14 15">DSM 29489</strain>
    </source>
</reference>
<sequence length="307" mass="34877">MNGNKEVKQRIAELKKEKDAVILAHYYVDGEVQEIADYVGDSYYLAEKATTIPAGTIIFCGVSFMGESAKILNPEKKVIMADQKADCPMAHMIETERIHEVREQYPDAAVVCYVNSTAEIKAESDVCVTSSNAIRIVKKLPNKDIFFIPDNNLGRYAAKQLPEKHFIFHDGFCHVHTSIHREEVLKAKEVHPEALILAHPECTEEVLELADFIGSTSQILDYATQSEEKVFLICTEMGIFYELQQKNPGKKFYSVGHRQFCPNMKRIKLESVLEALERMGPEVQLDEEIRQKAKLPLERMLQLAAEE</sequence>
<dbReference type="GO" id="GO:0046872">
    <property type="term" value="F:metal ion binding"/>
    <property type="evidence" value="ECO:0007669"/>
    <property type="project" value="UniProtKB-KW"/>
</dbReference>
<dbReference type="Gene3D" id="3.40.50.10800">
    <property type="entry name" value="NadA-like"/>
    <property type="match status" value="3"/>
</dbReference>
<keyword evidence="9" id="KW-0408">Iron</keyword>
<keyword evidence="7" id="KW-0808">Transferase</keyword>
<dbReference type="SUPFAM" id="SSF142754">
    <property type="entry name" value="NadA-like"/>
    <property type="match status" value="1"/>
</dbReference>
<protein>
    <recommendedName>
        <fullName evidence="12 13">Quinolinate synthase</fullName>
        <ecNumber evidence="4 13">2.5.1.72</ecNumber>
    </recommendedName>
</protein>
<comment type="function">
    <text evidence="2">Catalyzes the condensation of iminoaspartate with dihydroxyacetone phosphate to form quinolinate.</text>
</comment>
<evidence type="ECO:0000256" key="5">
    <source>
        <dbReference type="ARBA" id="ARBA00022485"/>
    </source>
</evidence>
<dbReference type="NCBIfam" id="NF006878">
    <property type="entry name" value="PRK09375.1-2"/>
    <property type="match status" value="1"/>
</dbReference>
<dbReference type="FunFam" id="3.40.50.10800:FF:000001">
    <property type="entry name" value="Quinolinate synthase A"/>
    <property type="match status" value="1"/>
</dbReference>
<evidence type="ECO:0000313" key="15">
    <source>
        <dbReference type="Proteomes" id="UP000295726"/>
    </source>
</evidence>
<evidence type="ECO:0000256" key="2">
    <source>
        <dbReference type="ARBA" id="ARBA00003791"/>
    </source>
</evidence>
<keyword evidence="15" id="KW-1185">Reference proteome</keyword>
<keyword evidence="10" id="KW-0411">Iron-sulfur</keyword>
<dbReference type="EMBL" id="SLZZ01000031">
    <property type="protein sequence ID" value="TCS75047.1"/>
    <property type="molecule type" value="Genomic_DNA"/>
</dbReference>
<comment type="pathway">
    <text evidence="3">Cofactor biosynthesis; NAD(+) biosynthesis; quinolinate from iminoaspartate: step 1/1.</text>
</comment>